<evidence type="ECO:0000313" key="2">
    <source>
        <dbReference type="Proteomes" id="UP000469452"/>
    </source>
</evidence>
<gene>
    <name evidence="1" type="ORF">AaE_010964</name>
</gene>
<proteinExistence type="predicted"/>
<dbReference type="Gene3D" id="3.30.420.10">
    <property type="entry name" value="Ribonuclease H-like superfamily/Ribonuclease H"/>
    <property type="match status" value="1"/>
</dbReference>
<dbReference type="InterPro" id="IPR036397">
    <property type="entry name" value="RNaseH_sf"/>
</dbReference>
<dbReference type="AlphaFoldDB" id="A0A6A5A167"/>
<dbReference type="EMBL" id="VJMI01016762">
    <property type="protein sequence ID" value="KAF0716935.1"/>
    <property type="molecule type" value="Genomic_DNA"/>
</dbReference>
<name>A0A6A5A167_APHAT</name>
<accession>A0A6A5A167</accession>
<reference evidence="1 2" key="1">
    <citation type="submission" date="2019-06" db="EMBL/GenBank/DDBJ databases">
        <title>Genomics analysis of Aphanomyces spp. identifies a new class of oomycete effector associated with host adaptation.</title>
        <authorList>
            <person name="Gaulin E."/>
        </authorList>
    </citation>
    <scope>NUCLEOTIDE SEQUENCE [LARGE SCALE GENOMIC DNA]</scope>
    <source>
        <strain evidence="1 2">E</strain>
    </source>
</reference>
<comment type="caution">
    <text evidence="1">The sequence shown here is derived from an EMBL/GenBank/DDBJ whole genome shotgun (WGS) entry which is preliminary data.</text>
</comment>
<dbReference type="Proteomes" id="UP000469452">
    <property type="component" value="Unassembled WGS sequence"/>
</dbReference>
<protein>
    <recommendedName>
        <fullName evidence="3">Tc1-like transposase DDE domain-containing protein</fullName>
    </recommendedName>
</protein>
<dbReference type="GO" id="GO:0003676">
    <property type="term" value="F:nucleic acid binding"/>
    <property type="evidence" value="ECO:0007669"/>
    <property type="project" value="InterPro"/>
</dbReference>
<sequence length="319" mass="36860">MPRNSTITDDEYDEITSYVKSERPRGLTKEERLDILRLHAHFRRVNVDSASEHIASTLGRSKEVVHEVWKQYRDTKVLLVKQLPANNSTHTSRVPKTKAVLRLIVEFVRERRRPRTRVVAKDVMPVLKQHGHVAYDETDNKHTKASLRSIQDYLLSRGFKRGQKKGQVKYGLTDEVVIARDMYIKYMSGTIELTPHRPLIYMDESYIHHNYARYNDSLYYPDDKLSQAPKPKHKGKRLCFIAGILDDGHDGSKLLATRVFRGGSRQTKDYHGMFNHAYFVNWMKELMDELDVLGKSGAVIVMDNASYHKGVPHDTPKGT</sequence>
<evidence type="ECO:0000313" key="1">
    <source>
        <dbReference type="EMBL" id="KAF0716935.1"/>
    </source>
</evidence>
<dbReference type="PANTHER" id="PTHR33939:SF1">
    <property type="entry name" value="DUF4371 DOMAIN-CONTAINING PROTEIN"/>
    <property type="match status" value="1"/>
</dbReference>
<dbReference type="VEuPathDB" id="FungiDB:H257_15111"/>
<evidence type="ECO:0008006" key="3">
    <source>
        <dbReference type="Google" id="ProtNLM"/>
    </source>
</evidence>
<organism evidence="1 2">
    <name type="scientific">Aphanomyces astaci</name>
    <name type="common">Crayfish plague agent</name>
    <dbReference type="NCBI Taxonomy" id="112090"/>
    <lineage>
        <taxon>Eukaryota</taxon>
        <taxon>Sar</taxon>
        <taxon>Stramenopiles</taxon>
        <taxon>Oomycota</taxon>
        <taxon>Saprolegniomycetes</taxon>
        <taxon>Saprolegniales</taxon>
        <taxon>Verrucalvaceae</taxon>
        <taxon>Aphanomyces</taxon>
    </lineage>
</organism>
<dbReference type="PANTHER" id="PTHR33939">
    <property type="entry name" value="PROTEIN CBG22215"/>
    <property type="match status" value="1"/>
</dbReference>